<accession>A0A9P1N407</accession>
<evidence type="ECO:0000313" key="2">
    <source>
        <dbReference type="Proteomes" id="UP001152747"/>
    </source>
</evidence>
<dbReference type="SUPFAM" id="SSF56436">
    <property type="entry name" value="C-type lectin-like"/>
    <property type="match status" value="1"/>
</dbReference>
<evidence type="ECO:0008006" key="3">
    <source>
        <dbReference type="Google" id="ProtNLM"/>
    </source>
</evidence>
<dbReference type="CDD" id="cd00037">
    <property type="entry name" value="CLECT"/>
    <property type="match status" value="1"/>
</dbReference>
<sequence length="195" mass="22596">MDSRGIFTKYQILNDAPSQCTSYPNCLGFTRNQYQNYTLVFSNPRIVTQFLSNKIYQVASCGKFHKFTRANGLNWCFQVYQKFLTHDEAERQCNKWGVSLNGFEFEEEQDYFKEIVNEMSQAIHLGARRAGNGMIWTNSTVSTNHTLANNLYTTIFAAKKIGATLVLRPSDTSNWRYYDILNNERAFFSCGWYAT</sequence>
<dbReference type="InterPro" id="IPR016186">
    <property type="entry name" value="C-type_lectin-like/link_sf"/>
</dbReference>
<keyword evidence="2" id="KW-1185">Reference proteome</keyword>
<dbReference type="Proteomes" id="UP001152747">
    <property type="component" value="Unassembled WGS sequence"/>
</dbReference>
<dbReference type="Gene3D" id="3.10.100.10">
    <property type="entry name" value="Mannose-Binding Protein A, subunit A"/>
    <property type="match status" value="1"/>
</dbReference>
<dbReference type="AlphaFoldDB" id="A0A9P1N407"/>
<gene>
    <name evidence="1" type="ORF">CAMP_LOCUS12900</name>
</gene>
<dbReference type="EMBL" id="CANHGI010000005">
    <property type="protein sequence ID" value="CAI5450263.1"/>
    <property type="molecule type" value="Genomic_DNA"/>
</dbReference>
<comment type="caution">
    <text evidence="1">The sequence shown here is derived from an EMBL/GenBank/DDBJ whole genome shotgun (WGS) entry which is preliminary data.</text>
</comment>
<dbReference type="InterPro" id="IPR016187">
    <property type="entry name" value="CTDL_fold"/>
</dbReference>
<name>A0A9P1N407_9PELO</name>
<dbReference type="PANTHER" id="PTHR47753">
    <property type="entry name" value="C-TYPE LECTIN-RELATED"/>
    <property type="match status" value="1"/>
</dbReference>
<dbReference type="PANTHER" id="PTHR47753:SF4">
    <property type="entry name" value="C-TYPE LECTIN DOMAIN-CONTAINING PROTEIN"/>
    <property type="match status" value="1"/>
</dbReference>
<proteinExistence type="predicted"/>
<protein>
    <recommendedName>
        <fullName evidence="3">C-type lectin domain-containing protein</fullName>
    </recommendedName>
</protein>
<organism evidence="1 2">
    <name type="scientific">Caenorhabditis angaria</name>
    <dbReference type="NCBI Taxonomy" id="860376"/>
    <lineage>
        <taxon>Eukaryota</taxon>
        <taxon>Metazoa</taxon>
        <taxon>Ecdysozoa</taxon>
        <taxon>Nematoda</taxon>
        <taxon>Chromadorea</taxon>
        <taxon>Rhabditida</taxon>
        <taxon>Rhabditina</taxon>
        <taxon>Rhabditomorpha</taxon>
        <taxon>Rhabditoidea</taxon>
        <taxon>Rhabditidae</taxon>
        <taxon>Peloderinae</taxon>
        <taxon>Caenorhabditis</taxon>
    </lineage>
</organism>
<reference evidence="1" key="1">
    <citation type="submission" date="2022-11" db="EMBL/GenBank/DDBJ databases">
        <authorList>
            <person name="Kikuchi T."/>
        </authorList>
    </citation>
    <scope>NUCLEOTIDE SEQUENCE</scope>
    <source>
        <strain evidence="1">PS1010</strain>
    </source>
</reference>
<evidence type="ECO:0000313" key="1">
    <source>
        <dbReference type="EMBL" id="CAI5450263.1"/>
    </source>
</evidence>